<reference evidence="2 3" key="1">
    <citation type="journal article" date="2019" name="Int. J. Syst. Evol. Microbiol.">
        <title>The Global Catalogue of Microorganisms (GCM) 10K type strain sequencing project: providing services to taxonomists for standard genome sequencing and annotation.</title>
        <authorList>
            <consortium name="The Broad Institute Genomics Platform"/>
            <consortium name="The Broad Institute Genome Sequencing Center for Infectious Disease"/>
            <person name="Wu L."/>
            <person name="Ma J."/>
        </authorList>
    </citation>
    <scope>NUCLEOTIDE SEQUENCE [LARGE SCALE GENOMIC DNA]</scope>
    <source>
        <strain evidence="2 3">CGMCC 1.10390</strain>
    </source>
</reference>
<feature type="region of interest" description="Disordered" evidence="1">
    <location>
        <begin position="1"/>
        <end position="21"/>
    </location>
</feature>
<dbReference type="RefSeq" id="WP_256400493.1">
    <property type="nucleotide sequence ID" value="NZ_JANHJR010000003.1"/>
</dbReference>
<dbReference type="AlphaFoldDB" id="A0ABD6DM78"/>
<comment type="caution">
    <text evidence="2">The sequence shown here is derived from an EMBL/GenBank/DDBJ whole genome shotgun (WGS) entry which is preliminary data.</text>
</comment>
<accession>A0ABD6DM78</accession>
<dbReference type="Proteomes" id="UP001597034">
    <property type="component" value="Unassembled WGS sequence"/>
</dbReference>
<feature type="compositionally biased region" description="Basic and acidic residues" evidence="1">
    <location>
        <begin position="1"/>
        <end position="12"/>
    </location>
</feature>
<organism evidence="2 3">
    <name type="scientific">Haloarchaeobius litoreus</name>
    <dbReference type="NCBI Taxonomy" id="755306"/>
    <lineage>
        <taxon>Archaea</taxon>
        <taxon>Methanobacteriati</taxon>
        <taxon>Methanobacteriota</taxon>
        <taxon>Stenosarchaea group</taxon>
        <taxon>Halobacteria</taxon>
        <taxon>Halobacteriales</taxon>
        <taxon>Halorubellaceae</taxon>
        <taxon>Haloarchaeobius</taxon>
    </lineage>
</organism>
<protein>
    <submittedName>
        <fullName evidence="2">Uncharacterized protein</fullName>
    </submittedName>
</protein>
<sequence>MSDPGDGDREAVTDGGYEVTGWGPRTHLDRFAVFVYGGSVRPTLGILTAV</sequence>
<dbReference type="EMBL" id="JBHUDO010000003">
    <property type="protein sequence ID" value="MFD1647451.1"/>
    <property type="molecule type" value="Genomic_DNA"/>
</dbReference>
<evidence type="ECO:0000313" key="3">
    <source>
        <dbReference type="Proteomes" id="UP001597034"/>
    </source>
</evidence>
<evidence type="ECO:0000256" key="1">
    <source>
        <dbReference type="SAM" id="MobiDB-lite"/>
    </source>
</evidence>
<proteinExistence type="predicted"/>
<evidence type="ECO:0000313" key="2">
    <source>
        <dbReference type="EMBL" id="MFD1647451.1"/>
    </source>
</evidence>
<name>A0ABD6DM78_9EURY</name>
<keyword evidence="3" id="KW-1185">Reference proteome</keyword>
<gene>
    <name evidence="2" type="ORF">ACFSBL_17315</name>
</gene>